<comment type="caution">
    <text evidence="2">The sequence shown here is derived from an EMBL/GenBank/DDBJ whole genome shotgun (WGS) entry which is preliminary data.</text>
</comment>
<proteinExistence type="predicted"/>
<organism evidence="2 3">
    <name type="scientific">Cloeon dipterum</name>
    <dbReference type="NCBI Taxonomy" id="197152"/>
    <lineage>
        <taxon>Eukaryota</taxon>
        <taxon>Metazoa</taxon>
        <taxon>Ecdysozoa</taxon>
        <taxon>Arthropoda</taxon>
        <taxon>Hexapoda</taxon>
        <taxon>Insecta</taxon>
        <taxon>Pterygota</taxon>
        <taxon>Palaeoptera</taxon>
        <taxon>Ephemeroptera</taxon>
        <taxon>Pisciforma</taxon>
        <taxon>Baetidae</taxon>
        <taxon>Cloeon</taxon>
    </lineage>
</organism>
<accession>A0A8S1BKI7</accession>
<name>A0A8S1BKI7_9INSE</name>
<feature type="compositionally biased region" description="Polar residues" evidence="1">
    <location>
        <begin position="127"/>
        <end position="144"/>
    </location>
</feature>
<reference evidence="2 3" key="1">
    <citation type="submission" date="2020-04" db="EMBL/GenBank/DDBJ databases">
        <authorList>
            <person name="Alioto T."/>
            <person name="Alioto T."/>
            <person name="Gomez Garrido J."/>
        </authorList>
    </citation>
    <scope>NUCLEOTIDE SEQUENCE [LARGE SCALE GENOMIC DNA]</scope>
</reference>
<feature type="region of interest" description="Disordered" evidence="1">
    <location>
        <begin position="263"/>
        <end position="309"/>
    </location>
</feature>
<feature type="compositionally biased region" description="Basic and acidic residues" evidence="1">
    <location>
        <begin position="596"/>
        <end position="622"/>
    </location>
</feature>
<evidence type="ECO:0000313" key="2">
    <source>
        <dbReference type="EMBL" id="CAB3359781.1"/>
    </source>
</evidence>
<feature type="region of interest" description="Disordered" evidence="1">
    <location>
        <begin position="490"/>
        <end position="622"/>
    </location>
</feature>
<dbReference type="EMBL" id="CADEPI010000002">
    <property type="protein sequence ID" value="CAB3359781.1"/>
    <property type="molecule type" value="Genomic_DNA"/>
</dbReference>
<protein>
    <submittedName>
        <fullName evidence="2">Uncharacterized protein</fullName>
    </submittedName>
</protein>
<evidence type="ECO:0000256" key="1">
    <source>
        <dbReference type="SAM" id="MobiDB-lite"/>
    </source>
</evidence>
<feature type="compositionally biased region" description="Basic and acidic residues" evidence="1">
    <location>
        <begin position="532"/>
        <end position="560"/>
    </location>
</feature>
<feature type="region of interest" description="Disordered" evidence="1">
    <location>
        <begin position="343"/>
        <end position="375"/>
    </location>
</feature>
<feature type="region of interest" description="Disordered" evidence="1">
    <location>
        <begin position="638"/>
        <end position="682"/>
    </location>
</feature>
<gene>
    <name evidence="2" type="ORF">CLODIP_2_CD08018</name>
</gene>
<dbReference type="Proteomes" id="UP000494165">
    <property type="component" value="Unassembled WGS sequence"/>
</dbReference>
<feature type="compositionally biased region" description="Polar residues" evidence="1">
    <location>
        <begin position="514"/>
        <end position="531"/>
    </location>
</feature>
<sequence length="682" mass="77605">MEALDPSTSLERLLEAIVSSTGLATSSHRRDAVDACHTLGKNQAYVKKPFDLEIKPQELEYYATIGYPQKSTFIQRRRARTFADVRRNLLSEEYSLCEFDGGSNLETCAANSRACGEEGTLICSTENQVESDTAGHKTQPQADAQGTHAERDPRLRKRANNDANKCVDPRLRPREPCDLGVFHYSEKKEISLETQCHLRKQKIFTQKIEFRSHCLFLLHCHHTIKFQVSPHVLNRCPCPILFTCAMAPPQWSDHLSQKIRLKSEKVAEKPSSSVRKVVHSKEEGQSSGSQQPVQEKPVSGKSTTDNPRTTKKAYRRIQFLLDSSDDEGEDDVIRCRKSKKMAIVSSSDEESETDSNTVQAVEVSDEVTTNKAEPEKTQEELYDDDALMVEIVEKTPATIQDIYQAILPNIPFIQASSVLNAYTKRSDLRVIGNFVKRKTRHQQSVQALEQVDHVIIHYTPEVDDDHDFEVIEYTPPKPNYEVVDLVDMDEECSQPSTSKSHDTRIVQCQDPAQLDTTSASPGRDLTSSQTKQAKDKERKLKKVAEREAESQRKAEERRQQETPTNDAETKEKREQDEVACKKAEVERRAKVRRKQKAAERKAEAERLVEERRNQEAAERKAEAERLVIEARRQIEAAEKKAEAERKAVARRQQEAAERKAEAERLVIEERRKQEATDGKAEA</sequence>
<feature type="region of interest" description="Disordered" evidence="1">
    <location>
        <begin position="127"/>
        <end position="165"/>
    </location>
</feature>
<evidence type="ECO:0000313" key="3">
    <source>
        <dbReference type="Proteomes" id="UP000494165"/>
    </source>
</evidence>
<keyword evidence="3" id="KW-1185">Reference proteome</keyword>
<feature type="compositionally biased region" description="Basic and acidic residues" evidence="1">
    <location>
        <begin position="567"/>
        <end position="588"/>
    </location>
</feature>
<dbReference type="AlphaFoldDB" id="A0A8S1BKI7"/>